<evidence type="ECO:0000313" key="3">
    <source>
        <dbReference type="Proteomes" id="UP000623129"/>
    </source>
</evidence>
<evidence type="ECO:0000313" key="2">
    <source>
        <dbReference type="EMBL" id="KAF3335229.1"/>
    </source>
</evidence>
<dbReference type="Pfam" id="PF03478">
    <property type="entry name" value="Beta-prop_KIB1-4"/>
    <property type="match status" value="1"/>
</dbReference>
<comment type="caution">
    <text evidence="2">The sequence shown here is derived from an EMBL/GenBank/DDBJ whole genome shotgun (WGS) entry which is preliminary data.</text>
</comment>
<dbReference type="AlphaFoldDB" id="A0A833R4Q3"/>
<dbReference type="EMBL" id="SWLB01000008">
    <property type="protein sequence ID" value="KAF3335229.1"/>
    <property type="molecule type" value="Genomic_DNA"/>
</dbReference>
<feature type="domain" description="KIB1-4 beta-propeller" evidence="1">
    <location>
        <begin position="75"/>
        <end position="318"/>
    </location>
</feature>
<evidence type="ECO:0000259" key="1">
    <source>
        <dbReference type="Pfam" id="PF03478"/>
    </source>
</evidence>
<reference evidence="2" key="1">
    <citation type="submission" date="2020-01" db="EMBL/GenBank/DDBJ databases">
        <title>Genome sequence of Kobresia littledalei, the first chromosome-level genome in the family Cyperaceae.</title>
        <authorList>
            <person name="Qu G."/>
        </authorList>
    </citation>
    <scope>NUCLEOTIDE SEQUENCE</scope>
    <source>
        <strain evidence="2">C.B.Clarke</strain>
        <tissue evidence="2">Leaf</tissue>
    </source>
</reference>
<gene>
    <name evidence="2" type="ORF">FCM35_KLT19736</name>
</gene>
<name>A0A833R4Q3_9POAL</name>
<dbReference type="PANTHER" id="PTHR44259:SF114">
    <property type="entry name" value="OS06G0707300 PROTEIN"/>
    <property type="match status" value="1"/>
</dbReference>
<keyword evidence="3" id="KW-1185">Reference proteome</keyword>
<proteinExistence type="predicted"/>
<dbReference type="OrthoDB" id="624967at2759"/>
<dbReference type="Proteomes" id="UP000623129">
    <property type="component" value="Unassembled WGS sequence"/>
</dbReference>
<dbReference type="InterPro" id="IPR005174">
    <property type="entry name" value="KIB1-4_b-propeller"/>
</dbReference>
<organism evidence="2 3">
    <name type="scientific">Carex littledalei</name>
    <dbReference type="NCBI Taxonomy" id="544730"/>
    <lineage>
        <taxon>Eukaryota</taxon>
        <taxon>Viridiplantae</taxon>
        <taxon>Streptophyta</taxon>
        <taxon>Embryophyta</taxon>
        <taxon>Tracheophyta</taxon>
        <taxon>Spermatophyta</taxon>
        <taxon>Magnoliopsida</taxon>
        <taxon>Liliopsida</taxon>
        <taxon>Poales</taxon>
        <taxon>Cyperaceae</taxon>
        <taxon>Cyperoideae</taxon>
        <taxon>Cariceae</taxon>
        <taxon>Carex</taxon>
        <taxon>Carex subgen. Euthyceras</taxon>
    </lineage>
</organism>
<protein>
    <submittedName>
        <fullName evidence="2">F-box protein</fullName>
    </submittedName>
</protein>
<dbReference type="PANTHER" id="PTHR44259">
    <property type="entry name" value="OS07G0183000 PROTEIN-RELATED"/>
    <property type="match status" value="1"/>
</dbReference>
<accession>A0A833R4Q3</accession>
<sequence>MIPNKKSSRVNWAKLYPDLLRIISKKLFDISSFICFRAVCKRWRSATRLSDPPVQFPWLIDWPRCKGKLDFTFRFYSINTHKTHTFEVPDAHIYGPSDGRVMLYECYRCSQECQSFLNPLSWEEQFLPLEVPVDNLRPISLWRKNLKPSVVYLQEDDSRIFCSWHSEKNKWTNTRFPRTRTVAFYDHKFFVAVPSSKRITVIDEASGVVLSDIPHPSRDFYNGYLIATDDGLLAVEISILVSPFLRVDDLQKCEFDVYRLENYPRNPHWNKLSGIGDLMVFVDKNSGFSLKASDFGAGFRGNCIYFITKGNKPNRHGSEHVIGRFDIGLNKTEKMLTPRWLGNRTWERQAAWFMPTLN</sequence>
<dbReference type="InterPro" id="IPR050942">
    <property type="entry name" value="F-box_BR-signaling"/>
</dbReference>